<dbReference type="RefSeq" id="WP_090256311.1">
    <property type="nucleotide sequence ID" value="NZ_FMTL01000017.1"/>
</dbReference>
<dbReference type="AlphaFoldDB" id="A0AB37ZGP8"/>
<proteinExistence type="predicted"/>
<gene>
    <name evidence="1" type="ORF">SAMN05216370_0167</name>
</gene>
<dbReference type="Proteomes" id="UP000242418">
    <property type="component" value="Unassembled WGS sequence"/>
</dbReference>
<accession>A0AB37ZGP8</accession>
<comment type="caution">
    <text evidence="1">The sequence shown here is derived from an EMBL/GenBank/DDBJ whole genome shotgun (WGS) entry which is preliminary data.</text>
</comment>
<evidence type="ECO:0000313" key="2">
    <source>
        <dbReference type="Proteomes" id="UP000242418"/>
    </source>
</evidence>
<sequence>MQSIGEKVETIVLARASGEYGLYLGSSPQTFGAARVQGMTFKVGTCVELGPFPIFHVETGVTEYAECRDEIACAVDRIVRKVKFEERQADLAKGVEALKAAGYSAELQGGSIKVQDPVYTQRGGSSQKTFEPIWLDAWNIRAEVARFIDVRS</sequence>
<reference evidence="1 2" key="1">
    <citation type="submission" date="2016-10" db="EMBL/GenBank/DDBJ databases">
        <authorList>
            <person name="Varghese N."/>
            <person name="Submissions S."/>
        </authorList>
    </citation>
    <scope>NUCLEOTIDE SEQUENCE [LARGE SCALE GENOMIC DNA]</scope>
    <source>
        <strain evidence="1 2">DSM 17833</strain>
    </source>
</reference>
<name>A0AB37ZGP8_9PSED</name>
<dbReference type="EMBL" id="FMTL01000017">
    <property type="protein sequence ID" value="SCW90655.1"/>
    <property type="molecule type" value="Genomic_DNA"/>
</dbReference>
<organism evidence="1 2">
    <name type="scientific">Pseudomonas peli</name>
    <dbReference type="NCBI Taxonomy" id="592361"/>
    <lineage>
        <taxon>Bacteria</taxon>
        <taxon>Pseudomonadati</taxon>
        <taxon>Pseudomonadota</taxon>
        <taxon>Gammaproteobacteria</taxon>
        <taxon>Pseudomonadales</taxon>
        <taxon>Pseudomonadaceae</taxon>
        <taxon>Pseudomonas</taxon>
    </lineage>
</organism>
<evidence type="ECO:0000313" key="1">
    <source>
        <dbReference type="EMBL" id="SCW90655.1"/>
    </source>
</evidence>
<protein>
    <submittedName>
        <fullName evidence="1">Uncharacterized protein</fullName>
    </submittedName>
</protein>
<keyword evidence="2" id="KW-1185">Reference proteome</keyword>